<dbReference type="Proteomes" id="UP001165135">
    <property type="component" value="Unassembled WGS sequence"/>
</dbReference>
<evidence type="ECO:0000313" key="2">
    <source>
        <dbReference type="Proteomes" id="UP001165135"/>
    </source>
</evidence>
<dbReference type="EMBL" id="BSTJ01000018">
    <property type="protein sequence ID" value="GLY81280.1"/>
    <property type="molecule type" value="Genomic_DNA"/>
</dbReference>
<proteinExistence type="predicted"/>
<gene>
    <name evidence="1" type="ORF">Airi01_095470</name>
</gene>
<reference evidence="1" key="1">
    <citation type="submission" date="2023-03" db="EMBL/GenBank/DDBJ databases">
        <title>Actinoallomurus iriomotensis NBRC 103681.</title>
        <authorList>
            <person name="Ichikawa N."/>
            <person name="Sato H."/>
            <person name="Tonouchi N."/>
        </authorList>
    </citation>
    <scope>NUCLEOTIDE SEQUENCE</scope>
    <source>
        <strain evidence="1">NBRC 103681</strain>
    </source>
</reference>
<dbReference type="RefSeq" id="WP_285635518.1">
    <property type="nucleotide sequence ID" value="NZ_BSTJ01000018.1"/>
</dbReference>
<comment type="caution">
    <text evidence="1">The sequence shown here is derived from an EMBL/GenBank/DDBJ whole genome shotgun (WGS) entry which is preliminary data.</text>
</comment>
<name>A0A9W6RWN8_9ACTN</name>
<accession>A0A9W6RWN8</accession>
<protein>
    <submittedName>
        <fullName evidence="1">Uncharacterized protein</fullName>
    </submittedName>
</protein>
<dbReference type="AlphaFoldDB" id="A0A9W6RWN8"/>
<organism evidence="1 2">
    <name type="scientific">Actinoallomurus iriomotensis</name>
    <dbReference type="NCBI Taxonomy" id="478107"/>
    <lineage>
        <taxon>Bacteria</taxon>
        <taxon>Bacillati</taxon>
        <taxon>Actinomycetota</taxon>
        <taxon>Actinomycetes</taxon>
        <taxon>Streptosporangiales</taxon>
        <taxon>Thermomonosporaceae</taxon>
        <taxon>Actinoallomurus</taxon>
    </lineage>
</organism>
<evidence type="ECO:0000313" key="1">
    <source>
        <dbReference type="EMBL" id="GLY81280.1"/>
    </source>
</evidence>
<sequence>MGEDQRTLTADQTMLGKTEWALRSTPEGAYDAHVALTTIEDPATRAALPTHKGYGTETWESDPDFRTQHFSQRYSRLLYSLYWADQRISQERFITADSLRLMGSRYTAAEDQSLRAVFDVPLPPKLTD</sequence>